<accession>A0A328Z8E4</accession>
<dbReference type="Gene3D" id="1.20.1600.10">
    <property type="entry name" value="Outer membrane efflux proteins (OEP)"/>
    <property type="match status" value="1"/>
</dbReference>
<keyword evidence="2" id="KW-0812">Transmembrane</keyword>
<dbReference type="InterPro" id="IPR003423">
    <property type="entry name" value="OMP_efflux"/>
</dbReference>
<keyword evidence="4" id="KW-1185">Reference proteome</keyword>
<keyword evidence="2" id="KW-0472">Membrane</keyword>
<feature type="signal peptide" evidence="2">
    <location>
        <begin position="1"/>
        <end position="35"/>
    </location>
</feature>
<feature type="chain" id="PRO_5016189506" evidence="2">
    <location>
        <begin position="36"/>
        <end position="503"/>
    </location>
</feature>
<keyword evidence="2" id="KW-0449">Lipoprotein</keyword>
<reference evidence="3 4" key="1">
    <citation type="submission" date="2018-06" db="EMBL/GenBank/DDBJ databases">
        <title>Genomic Encyclopedia of Archaeal and Bacterial Type Strains, Phase II (KMG-II): from individual species to whole genera.</title>
        <authorList>
            <person name="Goeker M."/>
        </authorList>
    </citation>
    <scope>NUCLEOTIDE SEQUENCE [LARGE SCALE GENOMIC DNA]</scope>
    <source>
        <strain evidence="3 4">CFPB 3232</strain>
    </source>
</reference>
<evidence type="ECO:0000313" key="4">
    <source>
        <dbReference type="Proteomes" id="UP000248856"/>
    </source>
</evidence>
<dbReference type="RefSeq" id="WP_111878455.1">
    <property type="nucleotide sequence ID" value="NZ_CBCSGC010000184.1"/>
</dbReference>
<keyword evidence="2" id="KW-1134">Transmembrane beta strand</keyword>
<dbReference type="Pfam" id="PF02321">
    <property type="entry name" value="OEP"/>
    <property type="match status" value="2"/>
</dbReference>
<dbReference type="NCBIfam" id="TIGR01845">
    <property type="entry name" value="outer_NodT"/>
    <property type="match status" value="1"/>
</dbReference>
<keyword evidence="2" id="KW-0732">Signal</keyword>
<protein>
    <submittedName>
        <fullName evidence="3">Multidrug efflux system outer membrane protein</fullName>
    </submittedName>
</protein>
<keyword evidence="2" id="KW-0564">Palmitate</keyword>
<evidence type="ECO:0000313" key="3">
    <source>
        <dbReference type="EMBL" id="RAR78506.1"/>
    </source>
</evidence>
<dbReference type="Proteomes" id="UP000248856">
    <property type="component" value="Unassembled WGS sequence"/>
</dbReference>
<name>A0A328Z8E4_9BURK</name>
<sequence length="503" mass="52042">MNPFRTMSSARPLRLASLAAALVLAGCMGAPLAPADPHAGVAVPAAFAQAGAGAPSWTTAPPAEAQPRGAWWLAFQDPVLAALVERAGDANTDVRQAAARLAEARALLRSADADRAPQLGVSTGVTRQAGANTAGGATPATLGTAGLNASYELDLFGRLARASDAARLDAEARAALLRSTRLLVQADVAQTYLQLRSVQAERALVDESLAAYRDTLRLTQRRYQAGDVAELDLARVRTEVAATEAEALALERQQVLQQNALAVLAGDVAGGFAVAPAPGDAVLPVIPAGVPGTVLARRPDVSAAQSAVLAAQARVGVAQAAWFPAVTLTGSGGYASPELGDLFRWSSRAWSVGALLSLPLFDGGRRAAQEEGARARLDEALAAHRGQVLAAFREVEDQLGSLRLLAAQAEAQGRAVDASARATQLSDSRYRNGFVSQLELLDARRSELRNRRQALQVRTAQYTATVGLIRALGGGWGEEAARLGAAPAGAIVARAPDPGPASE</sequence>
<dbReference type="InterPro" id="IPR010131">
    <property type="entry name" value="MdtP/NodT-like"/>
</dbReference>
<proteinExistence type="inferred from homology"/>
<gene>
    <name evidence="3" type="ORF">AX018_10307</name>
</gene>
<comment type="similarity">
    <text evidence="1 2">Belongs to the outer membrane factor (OMF) (TC 1.B.17) family.</text>
</comment>
<dbReference type="SUPFAM" id="SSF56954">
    <property type="entry name" value="Outer membrane efflux proteins (OEP)"/>
    <property type="match status" value="1"/>
</dbReference>
<evidence type="ECO:0000256" key="2">
    <source>
        <dbReference type="RuleBase" id="RU362097"/>
    </source>
</evidence>
<dbReference type="PANTHER" id="PTHR30203:SF33">
    <property type="entry name" value="BLR4455 PROTEIN"/>
    <property type="match status" value="1"/>
</dbReference>
<dbReference type="PANTHER" id="PTHR30203">
    <property type="entry name" value="OUTER MEMBRANE CATION EFFLUX PROTEIN"/>
    <property type="match status" value="1"/>
</dbReference>
<dbReference type="PROSITE" id="PS51257">
    <property type="entry name" value="PROKAR_LIPOPROTEIN"/>
    <property type="match status" value="1"/>
</dbReference>
<comment type="subcellular location">
    <subcellularLocation>
        <location evidence="2">Cell membrane</location>
        <topology evidence="2">Lipid-anchor</topology>
    </subcellularLocation>
</comment>
<organism evidence="3 4">
    <name type="scientific">Paracidovorax anthurii</name>
    <dbReference type="NCBI Taxonomy" id="78229"/>
    <lineage>
        <taxon>Bacteria</taxon>
        <taxon>Pseudomonadati</taxon>
        <taxon>Pseudomonadota</taxon>
        <taxon>Betaproteobacteria</taxon>
        <taxon>Burkholderiales</taxon>
        <taxon>Comamonadaceae</taxon>
        <taxon>Paracidovorax</taxon>
    </lineage>
</organism>
<dbReference type="Gene3D" id="2.20.200.10">
    <property type="entry name" value="Outer membrane efflux proteins (OEP)"/>
    <property type="match status" value="1"/>
</dbReference>
<dbReference type="EMBL" id="QLTA01000030">
    <property type="protein sequence ID" value="RAR78506.1"/>
    <property type="molecule type" value="Genomic_DNA"/>
</dbReference>
<comment type="caution">
    <text evidence="3">The sequence shown here is derived from an EMBL/GenBank/DDBJ whole genome shotgun (WGS) entry which is preliminary data.</text>
</comment>
<dbReference type="GO" id="GO:0015562">
    <property type="term" value="F:efflux transmembrane transporter activity"/>
    <property type="evidence" value="ECO:0007669"/>
    <property type="project" value="InterPro"/>
</dbReference>
<dbReference type="OrthoDB" id="9770517at2"/>
<dbReference type="AlphaFoldDB" id="A0A328Z8E4"/>
<dbReference type="GO" id="GO:0005886">
    <property type="term" value="C:plasma membrane"/>
    <property type="evidence" value="ECO:0007669"/>
    <property type="project" value="UniProtKB-SubCell"/>
</dbReference>
<evidence type="ECO:0000256" key="1">
    <source>
        <dbReference type="ARBA" id="ARBA00007613"/>
    </source>
</evidence>